<organism evidence="2 3">
    <name type="scientific">Brassica carinata</name>
    <name type="common">Ethiopian mustard</name>
    <name type="synonym">Abyssinian cabbage</name>
    <dbReference type="NCBI Taxonomy" id="52824"/>
    <lineage>
        <taxon>Eukaryota</taxon>
        <taxon>Viridiplantae</taxon>
        <taxon>Streptophyta</taxon>
        <taxon>Embryophyta</taxon>
        <taxon>Tracheophyta</taxon>
        <taxon>Spermatophyta</taxon>
        <taxon>Magnoliopsida</taxon>
        <taxon>eudicotyledons</taxon>
        <taxon>Gunneridae</taxon>
        <taxon>Pentapetalae</taxon>
        <taxon>rosids</taxon>
        <taxon>malvids</taxon>
        <taxon>Brassicales</taxon>
        <taxon>Brassicaceae</taxon>
        <taxon>Brassiceae</taxon>
        <taxon>Brassica</taxon>
    </lineage>
</organism>
<sequence length="179" mass="21322">MVRRNPFRGSLSEHPQDHIANLEELISDKYNRCKLFSFSLEGEALRWLNCLPTRSLTCWKEIRNVFLKQFFDDARYWEVRRQIFSFHQDPRESFKNSWERFRIYELECPDHGYPEPQFLNIFYSGVNLNYKTTLDTASEGSFTTRNPEDARRLIKNIATGKSYEKMDEERGKSIDSGIT</sequence>
<proteinExistence type="predicted"/>
<protein>
    <recommendedName>
        <fullName evidence="1">Retrotransposon gag domain-containing protein</fullName>
    </recommendedName>
</protein>
<name>A0A8X7V743_BRACI</name>
<evidence type="ECO:0000313" key="2">
    <source>
        <dbReference type="EMBL" id="KAG2304592.1"/>
    </source>
</evidence>
<dbReference type="AlphaFoldDB" id="A0A8X7V743"/>
<gene>
    <name evidence="2" type="ORF">Bca52824_033243</name>
</gene>
<dbReference type="PANTHER" id="PTHR33223:SF11">
    <property type="entry name" value="ELEMENT PROTEIN, PUTATIVE-RELATED"/>
    <property type="match status" value="1"/>
</dbReference>
<comment type="caution">
    <text evidence="2">The sequence shown here is derived from an EMBL/GenBank/DDBJ whole genome shotgun (WGS) entry which is preliminary data.</text>
</comment>
<dbReference type="EMBL" id="JAAMPC010000007">
    <property type="protein sequence ID" value="KAG2304592.1"/>
    <property type="molecule type" value="Genomic_DNA"/>
</dbReference>
<feature type="domain" description="Retrotransposon gag" evidence="1">
    <location>
        <begin position="34"/>
        <end position="127"/>
    </location>
</feature>
<dbReference type="Proteomes" id="UP000886595">
    <property type="component" value="Unassembled WGS sequence"/>
</dbReference>
<dbReference type="Pfam" id="PF03732">
    <property type="entry name" value="Retrotrans_gag"/>
    <property type="match status" value="1"/>
</dbReference>
<keyword evidence="3" id="KW-1185">Reference proteome</keyword>
<dbReference type="OrthoDB" id="1111771at2759"/>
<evidence type="ECO:0000259" key="1">
    <source>
        <dbReference type="Pfam" id="PF03732"/>
    </source>
</evidence>
<dbReference type="PANTHER" id="PTHR33223">
    <property type="entry name" value="CCHC-TYPE DOMAIN-CONTAINING PROTEIN"/>
    <property type="match status" value="1"/>
</dbReference>
<evidence type="ECO:0000313" key="3">
    <source>
        <dbReference type="Proteomes" id="UP000886595"/>
    </source>
</evidence>
<dbReference type="InterPro" id="IPR005162">
    <property type="entry name" value="Retrotrans_gag_dom"/>
</dbReference>
<reference evidence="2 3" key="1">
    <citation type="submission" date="2020-02" db="EMBL/GenBank/DDBJ databases">
        <authorList>
            <person name="Ma Q."/>
            <person name="Huang Y."/>
            <person name="Song X."/>
            <person name="Pei D."/>
        </authorList>
    </citation>
    <scope>NUCLEOTIDE SEQUENCE [LARGE SCALE GENOMIC DNA]</scope>
    <source>
        <strain evidence="2">Sxm20200214</strain>
        <tissue evidence="2">Leaf</tissue>
    </source>
</reference>
<accession>A0A8X7V743</accession>